<dbReference type="AlphaFoldDB" id="A0A810KUM0"/>
<evidence type="ECO:0000313" key="3">
    <source>
        <dbReference type="EMBL" id="BCJ26587.1"/>
    </source>
</evidence>
<evidence type="ECO:0000256" key="2">
    <source>
        <dbReference type="SAM" id="Phobius"/>
    </source>
</evidence>
<reference evidence="3" key="1">
    <citation type="submission" date="2020-08" db="EMBL/GenBank/DDBJ databases">
        <title>Whole genome shotgun sequence of Actinocatenispora sera NBRC 101916.</title>
        <authorList>
            <person name="Komaki H."/>
            <person name="Tamura T."/>
        </authorList>
    </citation>
    <scope>NUCLEOTIDE SEQUENCE</scope>
    <source>
        <strain evidence="3">NBRC 101916</strain>
    </source>
</reference>
<feature type="transmembrane region" description="Helical" evidence="2">
    <location>
        <begin position="656"/>
        <end position="679"/>
    </location>
</feature>
<feature type="transmembrane region" description="Helical" evidence="2">
    <location>
        <begin position="615"/>
        <end position="635"/>
    </location>
</feature>
<feature type="compositionally biased region" description="Basic and acidic residues" evidence="1">
    <location>
        <begin position="201"/>
        <end position="215"/>
    </location>
</feature>
<dbReference type="KEGG" id="aser:Asera_06950"/>
<feature type="compositionally biased region" description="Low complexity" evidence="1">
    <location>
        <begin position="11"/>
        <end position="24"/>
    </location>
</feature>
<feature type="compositionally biased region" description="Basic and acidic residues" evidence="1">
    <location>
        <begin position="305"/>
        <end position="325"/>
    </location>
</feature>
<protein>
    <submittedName>
        <fullName evidence="3">Uncharacterized protein</fullName>
    </submittedName>
</protein>
<feature type="transmembrane region" description="Helical" evidence="2">
    <location>
        <begin position="587"/>
        <end position="609"/>
    </location>
</feature>
<keyword evidence="4" id="KW-1185">Reference proteome</keyword>
<keyword evidence="2" id="KW-0472">Membrane</keyword>
<accession>A0A810KUM0</accession>
<evidence type="ECO:0000256" key="1">
    <source>
        <dbReference type="SAM" id="MobiDB-lite"/>
    </source>
</evidence>
<feature type="transmembrane region" description="Helical" evidence="2">
    <location>
        <begin position="493"/>
        <end position="513"/>
    </location>
</feature>
<feature type="transmembrane region" description="Helical" evidence="2">
    <location>
        <begin position="553"/>
        <end position="575"/>
    </location>
</feature>
<feature type="compositionally biased region" description="Basic and acidic residues" evidence="1">
    <location>
        <begin position="229"/>
        <end position="252"/>
    </location>
</feature>
<dbReference type="EMBL" id="AP023354">
    <property type="protein sequence ID" value="BCJ26587.1"/>
    <property type="molecule type" value="Genomic_DNA"/>
</dbReference>
<feature type="transmembrane region" description="Helical" evidence="2">
    <location>
        <begin position="442"/>
        <end position="461"/>
    </location>
</feature>
<organism evidence="3 4">
    <name type="scientific">Actinocatenispora sera</name>
    <dbReference type="NCBI Taxonomy" id="390989"/>
    <lineage>
        <taxon>Bacteria</taxon>
        <taxon>Bacillati</taxon>
        <taxon>Actinomycetota</taxon>
        <taxon>Actinomycetes</taxon>
        <taxon>Micromonosporales</taxon>
        <taxon>Micromonosporaceae</taxon>
        <taxon>Actinocatenispora</taxon>
    </lineage>
</organism>
<dbReference type="Proteomes" id="UP000680750">
    <property type="component" value="Chromosome"/>
</dbReference>
<evidence type="ECO:0000313" key="4">
    <source>
        <dbReference type="Proteomes" id="UP000680750"/>
    </source>
</evidence>
<gene>
    <name evidence="3" type="ORF">Asera_06950</name>
</gene>
<feature type="transmembrane region" description="Helical" evidence="2">
    <location>
        <begin position="468"/>
        <end position="487"/>
    </location>
</feature>
<feature type="transmembrane region" description="Helical" evidence="2">
    <location>
        <begin position="525"/>
        <end position="547"/>
    </location>
</feature>
<feature type="compositionally biased region" description="Low complexity" evidence="1">
    <location>
        <begin position="380"/>
        <end position="389"/>
    </location>
</feature>
<sequence length="683" mass="68919">MPDGTSTVDWFGAAPGPAEPRAGRFPGGAPGPDEPGAGRFPGGAPGPDEPGAGRFLGGASGADVPYFGAAPPDRPNPPRGAEPDPFADLRAPDRYAPEPPGAGRAGQYANSVGRDGNPESPASGREDWPTADDDWFAPPSTGDGPATASQPRYRDEPGPGTASQPRYREEPDPGTAAQPRYRDEPDPAGAATSRFAGSPDRYPDGADHGAGRPDRYAGTPDGYTAGPDRYADSPDRWSAEPDRYQAPRDRYDAAPYEPGSPEPYGAGPQSAGRYDAGPHEPGSSESYGAGPQSADQYGAGPYSADRYDAPGERHDPRPDRHDPRPDPYQVADPYGRPPAAEDPADDTYGGRAAGGAPVDDPYRGAGDPYRGQPEPAGRYDAQAPADGWPAAPPATGPAGADAAAPVSLEPVPPDRAAAAINAVLAVVLFGALIAAGRVGSPVGLAACALIQVVLVSTWVFGTRRPGPAVVAVVALGAGFVADWFAQYGAAVSLAPFGYVLAGGLLAAAAGQLARGAGRNRITDSLASTMFAVTCTVAVPAVVMLARLDKGPSAVVPLLGAAGAAVALARLVDLAWHAPRASAPVARGVIGVVAGGVVAGTVVGFVAGQLAGLPGLHAAVAGLLMGLAAVLADVGVSFGSSGRELSGEPPHLWPARFVLGPAVAAALVAPVAFVLGWLVLLPPQ</sequence>
<proteinExistence type="predicted"/>
<keyword evidence="2" id="KW-0812">Transmembrane</keyword>
<name>A0A810KUM0_9ACTN</name>
<feature type="region of interest" description="Disordered" evidence="1">
    <location>
        <begin position="1"/>
        <end position="403"/>
    </location>
</feature>
<keyword evidence="2" id="KW-1133">Transmembrane helix</keyword>